<dbReference type="Proteomes" id="UP000006727">
    <property type="component" value="Chromosome 14"/>
</dbReference>
<dbReference type="EnsemblPlants" id="Pp3c14_6110V3.1">
    <property type="protein sequence ID" value="Pp3c14_6110V3.1"/>
    <property type="gene ID" value="Pp3c14_6110"/>
</dbReference>
<reference evidence="1 3" key="2">
    <citation type="journal article" date="2018" name="Plant J.">
        <title>The Physcomitrella patens chromosome-scale assembly reveals moss genome structure and evolution.</title>
        <authorList>
            <person name="Lang D."/>
            <person name="Ullrich K.K."/>
            <person name="Murat F."/>
            <person name="Fuchs J."/>
            <person name="Jenkins J."/>
            <person name="Haas F.B."/>
            <person name="Piednoel M."/>
            <person name="Gundlach H."/>
            <person name="Van Bel M."/>
            <person name="Meyberg R."/>
            <person name="Vives C."/>
            <person name="Morata J."/>
            <person name="Symeonidi A."/>
            <person name="Hiss M."/>
            <person name="Muchero W."/>
            <person name="Kamisugi Y."/>
            <person name="Saleh O."/>
            <person name="Blanc G."/>
            <person name="Decker E.L."/>
            <person name="van Gessel N."/>
            <person name="Grimwood J."/>
            <person name="Hayes R.D."/>
            <person name="Graham S.W."/>
            <person name="Gunter L.E."/>
            <person name="McDaniel S.F."/>
            <person name="Hoernstein S.N.W."/>
            <person name="Larsson A."/>
            <person name="Li F.W."/>
            <person name="Perroud P.F."/>
            <person name="Phillips J."/>
            <person name="Ranjan P."/>
            <person name="Rokshar D.S."/>
            <person name="Rothfels C.J."/>
            <person name="Schneider L."/>
            <person name="Shu S."/>
            <person name="Stevenson D.W."/>
            <person name="Thummler F."/>
            <person name="Tillich M."/>
            <person name="Villarreal Aguilar J.C."/>
            <person name="Widiez T."/>
            <person name="Wong G.K."/>
            <person name="Wymore A."/>
            <person name="Zhang Y."/>
            <person name="Zimmer A.D."/>
            <person name="Quatrano R.S."/>
            <person name="Mayer K.F.X."/>
            <person name="Goodstein D."/>
            <person name="Casacuberta J.M."/>
            <person name="Vandepoele K."/>
            <person name="Reski R."/>
            <person name="Cuming A.C."/>
            <person name="Tuskan G.A."/>
            <person name="Maumus F."/>
            <person name="Salse J."/>
            <person name="Schmutz J."/>
            <person name="Rensing S.A."/>
        </authorList>
    </citation>
    <scope>NUCLEOTIDE SEQUENCE [LARGE SCALE GENOMIC DNA]</scope>
    <source>
        <strain evidence="2 3">cv. Gransden 2004</strain>
    </source>
</reference>
<organism evidence="1">
    <name type="scientific">Physcomitrium patens</name>
    <name type="common">Spreading-leaved earth moss</name>
    <name type="synonym">Physcomitrella patens</name>
    <dbReference type="NCBI Taxonomy" id="3218"/>
    <lineage>
        <taxon>Eukaryota</taxon>
        <taxon>Viridiplantae</taxon>
        <taxon>Streptophyta</taxon>
        <taxon>Embryophyta</taxon>
        <taxon>Bryophyta</taxon>
        <taxon>Bryophytina</taxon>
        <taxon>Bryopsida</taxon>
        <taxon>Funariidae</taxon>
        <taxon>Funariales</taxon>
        <taxon>Funariaceae</taxon>
        <taxon>Physcomitrium</taxon>
    </lineage>
</organism>
<dbReference type="Gramene" id="Pp3c14_6110V3.1">
    <property type="protein sequence ID" value="Pp3c14_6110V3.1"/>
    <property type="gene ID" value="Pp3c14_6110"/>
</dbReference>
<dbReference type="AlphaFoldDB" id="A0A2K1JGN2"/>
<proteinExistence type="predicted"/>
<evidence type="ECO:0000313" key="3">
    <source>
        <dbReference type="Proteomes" id="UP000006727"/>
    </source>
</evidence>
<name>A0A2K1JGN2_PHYPA</name>
<reference evidence="2" key="3">
    <citation type="submission" date="2020-12" db="UniProtKB">
        <authorList>
            <consortium name="EnsemblPlants"/>
        </authorList>
    </citation>
    <scope>IDENTIFICATION</scope>
</reference>
<reference evidence="1 3" key="1">
    <citation type="journal article" date="2008" name="Science">
        <title>The Physcomitrella genome reveals evolutionary insights into the conquest of land by plants.</title>
        <authorList>
            <person name="Rensing S."/>
            <person name="Lang D."/>
            <person name="Zimmer A."/>
            <person name="Terry A."/>
            <person name="Salamov A."/>
            <person name="Shapiro H."/>
            <person name="Nishiyama T."/>
            <person name="Perroud P.-F."/>
            <person name="Lindquist E."/>
            <person name="Kamisugi Y."/>
            <person name="Tanahashi T."/>
            <person name="Sakakibara K."/>
            <person name="Fujita T."/>
            <person name="Oishi K."/>
            <person name="Shin-I T."/>
            <person name="Kuroki Y."/>
            <person name="Toyoda A."/>
            <person name="Suzuki Y."/>
            <person name="Hashimoto A."/>
            <person name="Yamaguchi K."/>
            <person name="Sugano A."/>
            <person name="Kohara Y."/>
            <person name="Fujiyama A."/>
            <person name="Anterola A."/>
            <person name="Aoki S."/>
            <person name="Ashton N."/>
            <person name="Barbazuk W.B."/>
            <person name="Barker E."/>
            <person name="Bennetzen J."/>
            <person name="Bezanilla M."/>
            <person name="Blankenship R."/>
            <person name="Cho S.H."/>
            <person name="Dutcher S."/>
            <person name="Estelle M."/>
            <person name="Fawcett J.A."/>
            <person name="Gundlach H."/>
            <person name="Hanada K."/>
            <person name="Heyl A."/>
            <person name="Hicks K.A."/>
            <person name="Hugh J."/>
            <person name="Lohr M."/>
            <person name="Mayer K."/>
            <person name="Melkozernov A."/>
            <person name="Murata T."/>
            <person name="Nelson D."/>
            <person name="Pils B."/>
            <person name="Prigge M."/>
            <person name="Reiss B."/>
            <person name="Renner T."/>
            <person name="Rombauts S."/>
            <person name="Rushton P."/>
            <person name="Sanderfoot A."/>
            <person name="Schween G."/>
            <person name="Shiu S.-H."/>
            <person name="Stueber K."/>
            <person name="Theodoulou F.L."/>
            <person name="Tu H."/>
            <person name="Van de Peer Y."/>
            <person name="Verrier P.J."/>
            <person name="Waters E."/>
            <person name="Wood A."/>
            <person name="Yang L."/>
            <person name="Cove D."/>
            <person name="Cuming A."/>
            <person name="Hasebe M."/>
            <person name="Lucas S."/>
            <person name="Mishler D.B."/>
            <person name="Reski R."/>
            <person name="Grigoriev I."/>
            <person name="Quatrano R.S."/>
            <person name="Boore J.L."/>
        </authorList>
    </citation>
    <scope>NUCLEOTIDE SEQUENCE [LARGE SCALE GENOMIC DNA]</scope>
    <source>
        <strain evidence="2 3">cv. Gransden 2004</strain>
    </source>
</reference>
<gene>
    <name evidence="2" type="primary">LOC112291370</name>
    <name evidence="1" type="ORF">PHYPA_018091</name>
</gene>
<protein>
    <submittedName>
        <fullName evidence="1 2">Uncharacterized protein</fullName>
    </submittedName>
</protein>
<dbReference type="EMBL" id="ABEU02000014">
    <property type="protein sequence ID" value="PNR40688.1"/>
    <property type="molecule type" value="Genomic_DNA"/>
</dbReference>
<sequence length="92" mass="10415">MSTQATHIMSVAFPLQNPAKWVQSLHQLVNPLGSWSTCSMYLMTKEPHVLHIERHDECSLTIIFSLPAKTPRNVECDVDPFLVPSERAVLFP</sequence>
<evidence type="ECO:0000313" key="1">
    <source>
        <dbReference type="EMBL" id="PNR40688.1"/>
    </source>
</evidence>
<keyword evidence="3" id="KW-1185">Reference proteome</keyword>
<accession>A0A2K1JGN2</accession>
<evidence type="ECO:0000313" key="2">
    <source>
        <dbReference type="EnsemblPlants" id="Pp3c14_6110V3.1"/>
    </source>
</evidence>